<evidence type="ECO:0000313" key="2">
    <source>
        <dbReference type="Proteomes" id="UP000004995"/>
    </source>
</evidence>
<reference evidence="1" key="2">
    <citation type="submission" date="2018-08" db="UniProtKB">
        <authorList>
            <consortium name="EnsemblPlants"/>
        </authorList>
    </citation>
    <scope>IDENTIFICATION</scope>
    <source>
        <strain evidence="1">Yugu1</strain>
    </source>
</reference>
<dbReference type="AlphaFoldDB" id="K3XTU5"/>
<dbReference type="Gramene" id="KQL08024">
    <property type="protein sequence ID" value="KQL08024"/>
    <property type="gene ID" value="SETIT_005352mg"/>
</dbReference>
<sequence length="39" mass="4647">MMFLYIVTRRNIVCNCFLLVCFFLKKILSCTHVLFTLVC</sequence>
<protein>
    <submittedName>
        <fullName evidence="1">Uncharacterized protein</fullName>
    </submittedName>
</protein>
<evidence type="ECO:0000313" key="1">
    <source>
        <dbReference type="EnsemblPlants" id="KQL08024"/>
    </source>
</evidence>
<dbReference type="HOGENOM" id="CLU_3320956_0_0_1"/>
<keyword evidence="2" id="KW-1185">Reference proteome</keyword>
<accession>K3XTU5</accession>
<organism evidence="1 2">
    <name type="scientific">Setaria italica</name>
    <name type="common">Foxtail millet</name>
    <name type="synonym">Panicum italicum</name>
    <dbReference type="NCBI Taxonomy" id="4555"/>
    <lineage>
        <taxon>Eukaryota</taxon>
        <taxon>Viridiplantae</taxon>
        <taxon>Streptophyta</taxon>
        <taxon>Embryophyta</taxon>
        <taxon>Tracheophyta</taxon>
        <taxon>Spermatophyta</taxon>
        <taxon>Magnoliopsida</taxon>
        <taxon>Liliopsida</taxon>
        <taxon>Poales</taxon>
        <taxon>Poaceae</taxon>
        <taxon>PACMAD clade</taxon>
        <taxon>Panicoideae</taxon>
        <taxon>Panicodae</taxon>
        <taxon>Paniceae</taxon>
        <taxon>Cenchrinae</taxon>
        <taxon>Setaria</taxon>
    </lineage>
</organism>
<dbReference type="InParanoid" id="K3XTU5"/>
<dbReference type="EnsemblPlants" id="KQL08024">
    <property type="protein sequence ID" value="KQL08024"/>
    <property type="gene ID" value="SETIT_005352mg"/>
</dbReference>
<proteinExistence type="predicted"/>
<dbReference type="Proteomes" id="UP000004995">
    <property type="component" value="Unassembled WGS sequence"/>
</dbReference>
<name>K3XTU5_SETIT</name>
<reference evidence="2" key="1">
    <citation type="journal article" date="2012" name="Nat. Biotechnol.">
        <title>Reference genome sequence of the model plant Setaria.</title>
        <authorList>
            <person name="Bennetzen J.L."/>
            <person name="Schmutz J."/>
            <person name="Wang H."/>
            <person name="Percifield R."/>
            <person name="Hawkins J."/>
            <person name="Pontaroli A.C."/>
            <person name="Estep M."/>
            <person name="Feng L."/>
            <person name="Vaughn J.N."/>
            <person name="Grimwood J."/>
            <person name="Jenkins J."/>
            <person name="Barry K."/>
            <person name="Lindquist E."/>
            <person name="Hellsten U."/>
            <person name="Deshpande S."/>
            <person name="Wang X."/>
            <person name="Wu X."/>
            <person name="Mitros T."/>
            <person name="Triplett J."/>
            <person name="Yang X."/>
            <person name="Ye C.Y."/>
            <person name="Mauro-Herrera M."/>
            <person name="Wang L."/>
            <person name="Li P."/>
            <person name="Sharma M."/>
            <person name="Sharma R."/>
            <person name="Ronald P.C."/>
            <person name="Panaud O."/>
            <person name="Kellogg E.A."/>
            <person name="Brutnell T.P."/>
            <person name="Doust A.N."/>
            <person name="Tuskan G.A."/>
            <person name="Rokhsar D."/>
            <person name="Devos K.M."/>
        </authorList>
    </citation>
    <scope>NUCLEOTIDE SEQUENCE [LARGE SCALE GENOMIC DNA]</scope>
    <source>
        <strain evidence="2">cv. Yugu1</strain>
    </source>
</reference>
<dbReference type="EMBL" id="AGNK02003404">
    <property type="status" value="NOT_ANNOTATED_CDS"/>
    <property type="molecule type" value="Genomic_DNA"/>
</dbReference>